<sequence length="589" mass="66441">MRIVIVSPRGLLITPLVLGGYSIAPQAGLFRFDNFLARSPELIPSVRNIWRHNIVGTSMYAVTRKLKALKAVFRAQRKKKGDLALNVKLAAEFLSIAQCILHTDRHNSLLLCLEACCRLIFLKVTKLDQCMLQQRAKMQWLRGGDQCTRAFFRKIAKRRAAKRIYQINTADGDTCTDQQAVINEFLGFFHQLLTGFSFPVTRAEIKQAFFDIEEDKAPGPDGYSSGFYKAAWPVIGEEIMVAVEEFFHNGRLLKQVNATLLALIPKVQNPITVADFRPISCCNVLFKAITKILVQRIRPLLSRLVSPTQNAFIPGRMISDNILLAQELFAGYNQQRTPPRCAMKVDLRKAYDTVEWDFLLATLELFGFPLIFIKWIEECVTTCSFSVCLNGNIHGFFGGARGLTQGDPMSPYLFVLVMEVLCMILQQLIEQDEEFTFHWKCRDIGLFHLSFADDLLLFSSADESSVGLFQRGLQVFTSLLGLCANPAKSQLIISKSAQPHRDQLLHLLGFKEGTLPVRYLGLPLISSRLTLLDCQPLLQKIDKRIGTWVGIPLSFAARVQLIKSVLMAFNVYWGSAFILPKGVVRQIEK</sequence>
<gene>
    <name evidence="2" type="ORF">Slati_3742800</name>
</gene>
<dbReference type="AlphaFoldDB" id="A0AAW2U2I7"/>
<dbReference type="PANTHER" id="PTHR33116">
    <property type="entry name" value="REVERSE TRANSCRIPTASE ZINC-BINDING DOMAIN-CONTAINING PROTEIN-RELATED-RELATED"/>
    <property type="match status" value="1"/>
</dbReference>
<evidence type="ECO:0000313" key="2">
    <source>
        <dbReference type="EMBL" id="KAL0411531.1"/>
    </source>
</evidence>
<dbReference type="SUPFAM" id="SSF56672">
    <property type="entry name" value="DNA/RNA polymerases"/>
    <property type="match status" value="1"/>
</dbReference>
<evidence type="ECO:0000259" key="1">
    <source>
        <dbReference type="PROSITE" id="PS50878"/>
    </source>
</evidence>
<dbReference type="EMBL" id="JACGWN010000013">
    <property type="protein sequence ID" value="KAL0411531.1"/>
    <property type="molecule type" value="Genomic_DNA"/>
</dbReference>
<feature type="domain" description="Reverse transcriptase" evidence="1">
    <location>
        <begin position="245"/>
        <end position="524"/>
    </location>
</feature>
<reference evidence="2" key="2">
    <citation type="journal article" date="2024" name="Plant">
        <title>Genomic evolution and insights into agronomic trait innovations of Sesamum species.</title>
        <authorList>
            <person name="Miao H."/>
            <person name="Wang L."/>
            <person name="Qu L."/>
            <person name="Liu H."/>
            <person name="Sun Y."/>
            <person name="Le M."/>
            <person name="Wang Q."/>
            <person name="Wei S."/>
            <person name="Zheng Y."/>
            <person name="Lin W."/>
            <person name="Duan Y."/>
            <person name="Cao H."/>
            <person name="Xiong S."/>
            <person name="Wang X."/>
            <person name="Wei L."/>
            <person name="Li C."/>
            <person name="Ma Q."/>
            <person name="Ju M."/>
            <person name="Zhao R."/>
            <person name="Li G."/>
            <person name="Mu C."/>
            <person name="Tian Q."/>
            <person name="Mei H."/>
            <person name="Zhang T."/>
            <person name="Gao T."/>
            <person name="Zhang H."/>
        </authorList>
    </citation>
    <scope>NUCLEOTIDE SEQUENCE</scope>
    <source>
        <strain evidence="2">KEN1</strain>
    </source>
</reference>
<dbReference type="Pfam" id="PF00078">
    <property type="entry name" value="RVT_1"/>
    <property type="match status" value="1"/>
</dbReference>
<dbReference type="CDD" id="cd01650">
    <property type="entry name" value="RT_nLTR_like"/>
    <property type="match status" value="1"/>
</dbReference>
<dbReference type="PANTHER" id="PTHR33116:SF80">
    <property type="entry name" value="REVERSE TRANSCRIPTASE ZINC-BINDING DOMAIN-CONTAINING PROTEIN"/>
    <property type="match status" value="1"/>
</dbReference>
<name>A0AAW2U2I7_9LAMI</name>
<organism evidence="2">
    <name type="scientific">Sesamum latifolium</name>
    <dbReference type="NCBI Taxonomy" id="2727402"/>
    <lineage>
        <taxon>Eukaryota</taxon>
        <taxon>Viridiplantae</taxon>
        <taxon>Streptophyta</taxon>
        <taxon>Embryophyta</taxon>
        <taxon>Tracheophyta</taxon>
        <taxon>Spermatophyta</taxon>
        <taxon>Magnoliopsida</taxon>
        <taxon>eudicotyledons</taxon>
        <taxon>Gunneridae</taxon>
        <taxon>Pentapetalae</taxon>
        <taxon>asterids</taxon>
        <taxon>lamiids</taxon>
        <taxon>Lamiales</taxon>
        <taxon>Pedaliaceae</taxon>
        <taxon>Sesamum</taxon>
    </lineage>
</organism>
<proteinExistence type="predicted"/>
<dbReference type="InterPro" id="IPR043502">
    <property type="entry name" value="DNA/RNA_pol_sf"/>
</dbReference>
<dbReference type="PROSITE" id="PS50878">
    <property type="entry name" value="RT_POL"/>
    <property type="match status" value="1"/>
</dbReference>
<dbReference type="InterPro" id="IPR000477">
    <property type="entry name" value="RT_dom"/>
</dbReference>
<protein>
    <submittedName>
        <fullName evidence="2">Retrovirus-related Pol polyprotein from type-2 retrotransposable element R2DM</fullName>
    </submittedName>
</protein>
<comment type="caution">
    <text evidence="2">The sequence shown here is derived from an EMBL/GenBank/DDBJ whole genome shotgun (WGS) entry which is preliminary data.</text>
</comment>
<reference evidence="2" key="1">
    <citation type="submission" date="2020-06" db="EMBL/GenBank/DDBJ databases">
        <authorList>
            <person name="Li T."/>
            <person name="Hu X."/>
            <person name="Zhang T."/>
            <person name="Song X."/>
            <person name="Zhang H."/>
            <person name="Dai N."/>
            <person name="Sheng W."/>
            <person name="Hou X."/>
            <person name="Wei L."/>
        </authorList>
    </citation>
    <scope>NUCLEOTIDE SEQUENCE</scope>
    <source>
        <strain evidence="2">KEN1</strain>
        <tissue evidence="2">Leaf</tissue>
    </source>
</reference>
<accession>A0AAW2U2I7</accession>